<dbReference type="InterPro" id="IPR007237">
    <property type="entry name" value="CD20-like"/>
</dbReference>
<dbReference type="STRING" id="29139.ENSVURP00010018697"/>
<reference evidence="8" key="1">
    <citation type="submission" date="2018-12" db="EMBL/GenBank/DDBJ databases">
        <authorList>
            <person name="Yazar S."/>
        </authorList>
    </citation>
    <scope>NUCLEOTIDE SEQUENCE [LARGE SCALE GENOMIC DNA]</scope>
</reference>
<dbReference type="Proteomes" id="UP000314987">
    <property type="component" value="Unassembled WGS sequence"/>
</dbReference>
<evidence type="ECO:0000256" key="6">
    <source>
        <dbReference type="SAM" id="Phobius"/>
    </source>
</evidence>
<keyword evidence="3 6" id="KW-0812">Transmembrane</keyword>
<dbReference type="PANTHER" id="PTHR23320">
    <property type="entry name" value="MEMBRANE-SPANNING 4-DOMAINS SUBFAMILY A MS4A -RELATED"/>
    <property type="match status" value="1"/>
</dbReference>
<dbReference type="OMA" id="TFHTGYP"/>
<dbReference type="InterPro" id="IPR030417">
    <property type="entry name" value="MS4A"/>
</dbReference>
<keyword evidence="8" id="KW-1185">Reference proteome</keyword>
<sequence length="220" mass="23595">MTQQIGESPQCVTTLTNSTHITQLDQNEATRSSYKALDESLKMFKGHPKVLGALQILNGSMIFALGVFLGLLKHTFDFSGTAFFMLYIGYPFWGAAFFITSGSLSVAAGGKPTRNLVQSSFGMNIASATISVVGFIFLSINFVLNAWQVNSCSLAAPNVCTLTTFTLAGILSLMLILTVLEFCITISFTILECKANCCDSNEVVLSLPDSSVVAGMPLDK</sequence>
<evidence type="ECO:0000256" key="3">
    <source>
        <dbReference type="ARBA" id="ARBA00022692"/>
    </source>
</evidence>
<comment type="subcellular location">
    <subcellularLocation>
        <location evidence="1">Membrane</location>
        <topology evidence="1">Multi-pass membrane protein</topology>
    </subcellularLocation>
</comment>
<dbReference type="GeneID" id="114042637"/>
<evidence type="ECO:0000256" key="1">
    <source>
        <dbReference type="ARBA" id="ARBA00004141"/>
    </source>
</evidence>
<accession>A0A4X2LCG2</accession>
<dbReference type="RefSeq" id="XP_027717129.1">
    <property type="nucleotide sequence ID" value="XM_027861328.1"/>
</dbReference>
<dbReference type="GeneTree" id="ENSGT00940000162383"/>
<keyword evidence="4 6" id="KW-1133">Transmembrane helix</keyword>
<evidence type="ECO:0008006" key="9">
    <source>
        <dbReference type="Google" id="ProtNLM"/>
    </source>
</evidence>
<comment type="similarity">
    <text evidence="2">Belongs to the MS4A family.</text>
</comment>
<evidence type="ECO:0000256" key="4">
    <source>
        <dbReference type="ARBA" id="ARBA00022989"/>
    </source>
</evidence>
<dbReference type="Pfam" id="PF04103">
    <property type="entry name" value="CD20"/>
    <property type="match status" value="1"/>
</dbReference>
<evidence type="ECO:0000313" key="7">
    <source>
        <dbReference type="Ensembl" id="ENSVURP00010018697.1"/>
    </source>
</evidence>
<evidence type="ECO:0000256" key="5">
    <source>
        <dbReference type="ARBA" id="ARBA00023136"/>
    </source>
</evidence>
<protein>
    <recommendedName>
        <fullName evidence="9">Membrane spanning 4-domains A3</fullName>
    </recommendedName>
</protein>
<proteinExistence type="inferred from homology"/>
<reference evidence="7" key="2">
    <citation type="submission" date="2025-08" db="UniProtKB">
        <authorList>
            <consortium name="Ensembl"/>
        </authorList>
    </citation>
    <scope>IDENTIFICATION</scope>
</reference>
<dbReference type="GO" id="GO:0005886">
    <property type="term" value="C:plasma membrane"/>
    <property type="evidence" value="ECO:0007669"/>
    <property type="project" value="TreeGrafter"/>
</dbReference>
<feature type="transmembrane region" description="Helical" evidence="6">
    <location>
        <begin position="164"/>
        <end position="184"/>
    </location>
</feature>
<evidence type="ECO:0000256" key="2">
    <source>
        <dbReference type="ARBA" id="ARBA00009565"/>
    </source>
</evidence>
<dbReference type="Ensembl" id="ENSVURT00010021254.1">
    <property type="protein sequence ID" value="ENSVURP00010018697.1"/>
    <property type="gene ID" value="ENSVURG00010014230.1"/>
</dbReference>
<organism evidence="7 8">
    <name type="scientific">Vombatus ursinus</name>
    <name type="common">Common wombat</name>
    <dbReference type="NCBI Taxonomy" id="29139"/>
    <lineage>
        <taxon>Eukaryota</taxon>
        <taxon>Metazoa</taxon>
        <taxon>Chordata</taxon>
        <taxon>Craniata</taxon>
        <taxon>Vertebrata</taxon>
        <taxon>Euteleostomi</taxon>
        <taxon>Mammalia</taxon>
        <taxon>Metatheria</taxon>
        <taxon>Diprotodontia</taxon>
        <taxon>Vombatidae</taxon>
        <taxon>Vombatus</taxon>
    </lineage>
</organism>
<feature type="transmembrane region" description="Helical" evidence="6">
    <location>
        <begin position="50"/>
        <end position="72"/>
    </location>
</feature>
<dbReference type="OrthoDB" id="10071849at2759"/>
<reference evidence="7" key="3">
    <citation type="submission" date="2025-09" db="UniProtKB">
        <authorList>
            <consortium name="Ensembl"/>
        </authorList>
    </citation>
    <scope>IDENTIFICATION</scope>
</reference>
<name>A0A4X2LCG2_VOMUR</name>
<evidence type="ECO:0000313" key="8">
    <source>
        <dbReference type="Proteomes" id="UP000314987"/>
    </source>
</evidence>
<feature type="transmembrane region" description="Helical" evidence="6">
    <location>
        <begin position="121"/>
        <end position="144"/>
    </location>
</feature>
<gene>
    <name evidence="7" type="primary">MS4A3</name>
</gene>
<dbReference type="PANTHER" id="PTHR23320:SF74">
    <property type="entry name" value="MEMBRANE-SPANNING 4-DOMAINS SUBFAMILY A MEMBER 3"/>
    <property type="match status" value="1"/>
</dbReference>
<dbReference type="AlphaFoldDB" id="A0A4X2LCG2"/>
<keyword evidence="5 6" id="KW-0472">Membrane</keyword>
<dbReference type="CTD" id="932"/>
<feature type="transmembrane region" description="Helical" evidence="6">
    <location>
        <begin position="84"/>
        <end position="109"/>
    </location>
</feature>